<dbReference type="RefSeq" id="WP_146535724.1">
    <property type="nucleotide sequence ID" value="NZ_SJPX01000004.1"/>
</dbReference>
<dbReference type="AlphaFoldDB" id="A0A5C6EPB2"/>
<evidence type="ECO:0000313" key="3">
    <source>
        <dbReference type="Proteomes" id="UP000317977"/>
    </source>
</evidence>
<keyword evidence="1" id="KW-0732">Signal</keyword>
<comment type="caution">
    <text evidence="2">The sequence shown here is derived from an EMBL/GenBank/DDBJ whole genome shotgun (WGS) entry which is preliminary data.</text>
</comment>
<name>A0A5C6EPB2_9BACT</name>
<dbReference type="Proteomes" id="UP000317977">
    <property type="component" value="Unassembled WGS sequence"/>
</dbReference>
<evidence type="ECO:0000256" key="1">
    <source>
        <dbReference type="SAM" id="SignalP"/>
    </source>
</evidence>
<protein>
    <recommendedName>
        <fullName evidence="4">SLA1 homology domain-containing protein</fullName>
    </recommendedName>
</protein>
<evidence type="ECO:0000313" key="2">
    <source>
        <dbReference type="EMBL" id="TWU49471.1"/>
    </source>
</evidence>
<reference evidence="2 3" key="1">
    <citation type="submission" date="2019-02" db="EMBL/GenBank/DDBJ databases">
        <title>Deep-cultivation of Planctomycetes and their phenomic and genomic characterization uncovers novel biology.</title>
        <authorList>
            <person name="Wiegand S."/>
            <person name="Jogler M."/>
            <person name="Boedeker C."/>
            <person name="Pinto D."/>
            <person name="Vollmers J."/>
            <person name="Rivas-Marin E."/>
            <person name="Kohn T."/>
            <person name="Peeters S.H."/>
            <person name="Heuer A."/>
            <person name="Rast P."/>
            <person name="Oberbeckmann S."/>
            <person name="Bunk B."/>
            <person name="Jeske O."/>
            <person name="Meyerdierks A."/>
            <person name="Storesund J.E."/>
            <person name="Kallscheuer N."/>
            <person name="Luecker S."/>
            <person name="Lage O.M."/>
            <person name="Pohl T."/>
            <person name="Merkel B.J."/>
            <person name="Hornburger P."/>
            <person name="Mueller R.-W."/>
            <person name="Bruemmer F."/>
            <person name="Labrenz M."/>
            <person name="Spormann A.M."/>
            <person name="Op Den Camp H."/>
            <person name="Overmann J."/>
            <person name="Amann R."/>
            <person name="Jetten M.S.M."/>
            <person name="Mascher T."/>
            <person name="Medema M.H."/>
            <person name="Devos D.P."/>
            <person name="Kaster A.-K."/>
            <person name="Ovreas L."/>
            <person name="Rohde M."/>
            <person name="Galperin M.Y."/>
            <person name="Jogler C."/>
        </authorList>
    </citation>
    <scope>NUCLEOTIDE SEQUENCE [LARGE SCALE GENOMIC DNA]</scope>
    <source>
        <strain evidence="2 3">Poly59</strain>
    </source>
</reference>
<dbReference type="EMBL" id="SJPX01000004">
    <property type="protein sequence ID" value="TWU49471.1"/>
    <property type="molecule type" value="Genomic_DNA"/>
</dbReference>
<sequence precursor="true">MFRLFIFFPVFFSQISIAAAQQGNGVVVNVAKSATTIVVRQQGAAVEQTITLTPGDTVRLRNFEKYELFIPTETSVYDLDASSLPGGMTPWHQQFYCVFQDERGSWKLGKGLVKGFRDAARRYVQTTESELREKWDRRLDDTHELRVDPAQLRYCEAFMLEAYLRRKLGLELLIHPDPWSTGQDANDPATISIEALTCEQVPASLKSELEKMVKDALESPFANVQFDSVCTDDDVADAIWDGVRRLAQTSSRTVKPPSRRVSVIENAGGQFSLIGTGKYFGVDGSASIIDDAVGELKKLSEIESRSEFDYLAGAVKPIRDDVKRLAALSVESSDRSEQRRALMHSRINAHYGCSFLYTRNPALENMAVTLDDRPIVDLFTIDETGNVKRSKYFTYQTVRIHTLSNIEISLAGYDYAEYRYKGFCDIIALAANDQARKELEQRFKWESLPIGFDVGNQFQASKRFCVRGVDVGANGQILKRSRVLSFEPKSGHKFVIDGQNLVISPLPLN</sequence>
<evidence type="ECO:0008006" key="4">
    <source>
        <dbReference type="Google" id="ProtNLM"/>
    </source>
</evidence>
<proteinExistence type="predicted"/>
<keyword evidence="3" id="KW-1185">Reference proteome</keyword>
<accession>A0A5C6EPB2</accession>
<organism evidence="2 3">
    <name type="scientific">Rubripirellula reticaptiva</name>
    <dbReference type="NCBI Taxonomy" id="2528013"/>
    <lineage>
        <taxon>Bacteria</taxon>
        <taxon>Pseudomonadati</taxon>
        <taxon>Planctomycetota</taxon>
        <taxon>Planctomycetia</taxon>
        <taxon>Pirellulales</taxon>
        <taxon>Pirellulaceae</taxon>
        <taxon>Rubripirellula</taxon>
    </lineage>
</organism>
<feature type="chain" id="PRO_5023007610" description="SLA1 homology domain-containing protein" evidence="1">
    <location>
        <begin position="19"/>
        <end position="509"/>
    </location>
</feature>
<feature type="signal peptide" evidence="1">
    <location>
        <begin position="1"/>
        <end position="18"/>
    </location>
</feature>
<gene>
    <name evidence="2" type="ORF">Poly59_40860</name>
</gene>